<accession>A0A9P5NGB2</accession>
<evidence type="ECO:0000256" key="1">
    <source>
        <dbReference type="SAM" id="MobiDB-lite"/>
    </source>
</evidence>
<dbReference type="EMBL" id="JADNYJ010000080">
    <property type="protein sequence ID" value="KAF8889420.1"/>
    <property type="molecule type" value="Genomic_DNA"/>
</dbReference>
<feature type="region of interest" description="Disordered" evidence="1">
    <location>
        <begin position="146"/>
        <end position="167"/>
    </location>
</feature>
<organism evidence="2 3">
    <name type="scientific">Gymnopilus junonius</name>
    <name type="common">Spectacular rustgill mushroom</name>
    <name type="synonym">Gymnopilus spectabilis subsp. junonius</name>
    <dbReference type="NCBI Taxonomy" id="109634"/>
    <lineage>
        <taxon>Eukaryota</taxon>
        <taxon>Fungi</taxon>
        <taxon>Dikarya</taxon>
        <taxon>Basidiomycota</taxon>
        <taxon>Agaricomycotina</taxon>
        <taxon>Agaricomycetes</taxon>
        <taxon>Agaricomycetidae</taxon>
        <taxon>Agaricales</taxon>
        <taxon>Agaricineae</taxon>
        <taxon>Hymenogastraceae</taxon>
        <taxon>Gymnopilus</taxon>
    </lineage>
</organism>
<dbReference type="Gene3D" id="3.40.50.150">
    <property type="entry name" value="Vaccinia Virus protein VP39"/>
    <property type="match status" value="1"/>
</dbReference>
<keyword evidence="2" id="KW-0808">Transferase</keyword>
<reference evidence="2" key="1">
    <citation type="submission" date="2020-11" db="EMBL/GenBank/DDBJ databases">
        <authorList>
            <consortium name="DOE Joint Genome Institute"/>
            <person name="Ahrendt S."/>
            <person name="Riley R."/>
            <person name="Andreopoulos W."/>
            <person name="LaButti K."/>
            <person name="Pangilinan J."/>
            <person name="Ruiz-duenas F.J."/>
            <person name="Barrasa J.M."/>
            <person name="Sanchez-Garcia M."/>
            <person name="Camarero S."/>
            <person name="Miyauchi S."/>
            <person name="Serrano A."/>
            <person name="Linde D."/>
            <person name="Babiker R."/>
            <person name="Drula E."/>
            <person name="Ayuso-Fernandez I."/>
            <person name="Pacheco R."/>
            <person name="Padilla G."/>
            <person name="Ferreira P."/>
            <person name="Barriuso J."/>
            <person name="Kellner H."/>
            <person name="Castanera R."/>
            <person name="Alfaro M."/>
            <person name="Ramirez L."/>
            <person name="Pisabarro A.G."/>
            <person name="Kuo A."/>
            <person name="Tritt A."/>
            <person name="Lipzen A."/>
            <person name="He G."/>
            <person name="Yan M."/>
            <person name="Ng V."/>
            <person name="Cullen D."/>
            <person name="Martin F."/>
            <person name="Rosso M.-N."/>
            <person name="Henrissat B."/>
            <person name="Hibbett D."/>
            <person name="Martinez A.T."/>
            <person name="Grigoriev I.V."/>
        </authorList>
    </citation>
    <scope>NUCLEOTIDE SEQUENCE</scope>
    <source>
        <strain evidence="2">AH 44721</strain>
    </source>
</reference>
<gene>
    <name evidence="2" type="ORF">CPB84DRAFT_1816461</name>
</gene>
<keyword evidence="2" id="KW-0489">Methyltransferase</keyword>
<dbReference type="OrthoDB" id="540004at2759"/>
<comment type="caution">
    <text evidence="2">The sequence shown here is derived from an EMBL/GenBank/DDBJ whole genome shotgun (WGS) entry which is preliminary data.</text>
</comment>
<dbReference type="SUPFAM" id="SSF53335">
    <property type="entry name" value="S-adenosyl-L-methionine-dependent methyltransferases"/>
    <property type="match status" value="1"/>
</dbReference>
<proteinExistence type="predicted"/>
<evidence type="ECO:0000313" key="2">
    <source>
        <dbReference type="EMBL" id="KAF8889420.1"/>
    </source>
</evidence>
<dbReference type="InterPro" id="IPR029063">
    <property type="entry name" value="SAM-dependent_MTases_sf"/>
</dbReference>
<keyword evidence="3" id="KW-1185">Reference proteome</keyword>
<dbReference type="PANTHER" id="PTHR45036:SF1">
    <property type="entry name" value="METHYLTRANSFERASE LIKE 7A"/>
    <property type="match status" value="1"/>
</dbReference>
<dbReference type="Proteomes" id="UP000724874">
    <property type="component" value="Unassembled WGS sequence"/>
</dbReference>
<protein>
    <submittedName>
        <fullName evidence="2">S-adenosyl-L-methionine-dependent methyltransferase</fullName>
    </submittedName>
</protein>
<dbReference type="Pfam" id="PF13489">
    <property type="entry name" value="Methyltransf_23"/>
    <property type="match status" value="1"/>
</dbReference>
<dbReference type="AlphaFoldDB" id="A0A9P5NGB2"/>
<dbReference type="CDD" id="cd02440">
    <property type="entry name" value="AdoMet_MTases"/>
    <property type="match status" value="1"/>
</dbReference>
<dbReference type="GO" id="GO:0032259">
    <property type="term" value="P:methylation"/>
    <property type="evidence" value="ECO:0007669"/>
    <property type="project" value="UniProtKB-KW"/>
</dbReference>
<sequence length="294" mass="32721">MRLLNAFSFLTDLRLAFFVAIFPTLKALLNQPTLLLRPHALSQVFMSHVWTGFADGTDENGRKVKDGLITPNAYGVVLDIGAGHGHTVRYLNHACVSRYVALEPNTLMHDKIRTQANAGGFHESDGTLVILSCGVEDTKTILSTLSSAHSPTRSPPPISASSKEKDFAQTHQELPSIDTIISVLTLCTIPDPQKNMARLVRDVLKPGGQLLIYEHVLSPRQDVAWWQKLWAPIWAVAFDGCRMDRPSDVWVGNLKLGGEDGVETSAWRESRMWGKEGEDPENLFWHSVGRFVKR</sequence>
<evidence type="ECO:0000313" key="3">
    <source>
        <dbReference type="Proteomes" id="UP000724874"/>
    </source>
</evidence>
<dbReference type="GO" id="GO:0008168">
    <property type="term" value="F:methyltransferase activity"/>
    <property type="evidence" value="ECO:0007669"/>
    <property type="project" value="UniProtKB-KW"/>
</dbReference>
<name>A0A9P5NGB2_GYMJU</name>
<dbReference type="PANTHER" id="PTHR45036">
    <property type="entry name" value="METHYLTRANSFERASE LIKE 7B"/>
    <property type="match status" value="1"/>
</dbReference>
<dbReference type="InterPro" id="IPR052356">
    <property type="entry name" value="Thiol_S-MT"/>
</dbReference>